<dbReference type="InterPro" id="IPR036890">
    <property type="entry name" value="HATPase_C_sf"/>
</dbReference>
<dbReference type="AlphaFoldDB" id="A0ABD5QQ22"/>
<dbReference type="InterPro" id="IPR050736">
    <property type="entry name" value="Sensor_HK_Regulatory"/>
</dbReference>
<dbReference type="SUPFAM" id="SSF55781">
    <property type="entry name" value="GAF domain-like"/>
    <property type="match status" value="2"/>
</dbReference>
<dbReference type="Gene3D" id="3.40.50.2300">
    <property type="match status" value="1"/>
</dbReference>
<feature type="domain" description="Response regulatory" evidence="9">
    <location>
        <begin position="35"/>
        <end position="151"/>
    </location>
</feature>
<feature type="compositionally biased region" description="Low complexity" evidence="7">
    <location>
        <begin position="740"/>
        <end position="751"/>
    </location>
</feature>
<feature type="modified residue" description="4-aspartylphosphate" evidence="6">
    <location>
        <position position="86"/>
    </location>
</feature>
<dbReference type="Pfam" id="PF02518">
    <property type="entry name" value="HATPase_c"/>
    <property type="match status" value="1"/>
</dbReference>
<dbReference type="InterPro" id="IPR000014">
    <property type="entry name" value="PAS"/>
</dbReference>
<dbReference type="SMART" id="SM00387">
    <property type="entry name" value="HATPase_c"/>
    <property type="match status" value="1"/>
</dbReference>
<dbReference type="Gene3D" id="1.10.287.130">
    <property type="match status" value="1"/>
</dbReference>
<reference evidence="10 11" key="1">
    <citation type="journal article" date="2019" name="Int. J. Syst. Evol. Microbiol.">
        <title>The Global Catalogue of Microorganisms (GCM) 10K type strain sequencing project: providing services to taxonomists for standard genome sequencing and annotation.</title>
        <authorList>
            <consortium name="The Broad Institute Genomics Platform"/>
            <consortium name="The Broad Institute Genome Sequencing Center for Infectious Disease"/>
            <person name="Wu L."/>
            <person name="Ma J."/>
        </authorList>
    </citation>
    <scope>NUCLEOTIDE SEQUENCE [LARGE SCALE GENOMIC DNA]</scope>
    <source>
        <strain evidence="10 11">CGMCC 1.16026</strain>
    </source>
</reference>
<keyword evidence="3" id="KW-0808">Transferase</keyword>
<evidence type="ECO:0000259" key="9">
    <source>
        <dbReference type="PROSITE" id="PS50110"/>
    </source>
</evidence>
<dbReference type="Proteomes" id="UP001596145">
    <property type="component" value="Unassembled WGS sequence"/>
</dbReference>
<comment type="catalytic activity">
    <reaction evidence="1">
        <text>ATP + protein L-histidine = ADP + protein N-phospho-L-histidine.</text>
        <dbReference type="EC" id="2.7.13.3"/>
    </reaction>
</comment>
<dbReference type="SMART" id="SM00448">
    <property type="entry name" value="REC"/>
    <property type="match status" value="1"/>
</dbReference>
<dbReference type="InterPro" id="IPR011006">
    <property type="entry name" value="CheY-like_superfamily"/>
</dbReference>
<evidence type="ECO:0000256" key="7">
    <source>
        <dbReference type="SAM" id="MobiDB-lite"/>
    </source>
</evidence>
<keyword evidence="11" id="KW-1185">Reference proteome</keyword>
<dbReference type="CDD" id="cd00082">
    <property type="entry name" value="HisKA"/>
    <property type="match status" value="1"/>
</dbReference>
<feature type="domain" description="Histidine kinase" evidence="8">
    <location>
        <begin position="618"/>
        <end position="832"/>
    </location>
</feature>
<dbReference type="PANTHER" id="PTHR43711">
    <property type="entry name" value="TWO-COMPONENT HISTIDINE KINASE"/>
    <property type="match status" value="1"/>
</dbReference>
<dbReference type="Gene3D" id="3.30.565.10">
    <property type="entry name" value="Histidine kinase-like ATPase, C-terminal domain"/>
    <property type="match status" value="1"/>
</dbReference>
<keyword evidence="4" id="KW-0418">Kinase</keyword>
<dbReference type="SUPFAM" id="SSF52172">
    <property type="entry name" value="CheY-like"/>
    <property type="match status" value="1"/>
</dbReference>
<dbReference type="RefSeq" id="WP_122104489.1">
    <property type="nucleotide sequence ID" value="NZ_JBHSKV010000007.1"/>
</dbReference>
<dbReference type="Pfam" id="PF13185">
    <property type="entry name" value="GAF_2"/>
    <property type="match status" value="2"/>
</dbReference>
<feature type="compositionally biased region" description="Gly residues" evidence="7">
    <location>
        <begin position="7"/>
        <end position="25"/>
    </location>
</feature>
<evidence type="ECO:0000256" key="6">
    <source>
        <dbReference type="PROSITE-ProRule" id="PRU00169"/>
    </source>
</evidence>
<dbReference type="SUPFAM" id="SSF47384">
    <property type="entry name" value="Homodimeric domain of signal transducing histidine kinase"/>
    <property type="match status" value="1"/>
</dbReference>
<dbReference type="GO" id="GO:0000160">
    <property type="term" value="P:phosphorelay signal transduction system"/>
    <property type="evidence" value="ECO:0007669"/>
    <property type="project" value="UniProtKB-KW"/>
</dbReference>
<gene>
    <name evidence="10" type="ORF">ACFPJA_05750</name>
</gene>
<feature type="region of interest" description="Disordered" evidence="7">
    <location>
        <begin position="731"/>
        <end position="751"/>
    </location>
</feature>
<dbReference type="SMART" id="SM00065">
    <property type="entry name" value="GAF"/>
    <property type="match status" value="2"/>
</dbReference>
<dbReference type="InterPro" id="IPR001789">
    <property type="entry name" value="Sig_transdc_resp-reg_receiver"/>
</dbReference>
<evidence type="ECO:0000256" key="4">
    <source>
        <dbReference type="ARBA" id="ARBA00022777"/>
    </source>
</evidence>
<dbReference type="InterPro" id="IPR035965">
    <property type="entry name" value="PAS-like_dom_sf"/>
</dbReference>
<proteinExistence type="predicted"/>
<evidence type="ECO:0000313" key="11">
    <source>
        <dbReference type="Proteomes" id="UP001596145"/>
    </source>
</evidence>
<evidence type="ECO:0000256" key="1">
    <source>
        <dbReference type="ARBA" id="ARBA00000085"/>
    </source>
</evidence>
<dbReference type="PROSITE" id="PS50110">
    <property type="entry name" value="RESPONSE_REGULATORY"/>
    <property type="match status" value="1"/>
</dbReference>
<comment type="caution">
    <text evidence="10">The sequence shown here is derived from an EMBL/GenBank/DDBJ whole genome shotgun (WGS) entry which is preliminary data.</text>
</comment>
<evidence type="ECO:0000256" key="2">
    <source>
        <dbReference type="ARBA" id="ARBA00012438"/>
    </source>
</evidence>
<dbReference type="Pfam" id="PF13188">
    <property type="entry name" value="PAS_8"/>
    <property type="match status" value="1"/>
</dbReference>
<evidence type="ECO:0000259" key="8">
    <source>
        <dbReference type="PROSITE" id="PS50109"/>
    </source>
</evidence>
<dbReference type="SUPFAM" id="SSF55785">
    <property type="entry name" value="PYP-like sensor domain (PAS domain)"/>
    <property type="match status" value="1"/>
</dbReference>
<name>A0ABD5QQ22_9EURY</name>
<dbReference type="InterPro" id="IPR003594">
    <property type="entry name" value="HATPase_dom"/>
</dbReference>
<dbReference type="GO" id="GO:0004673">
    <property type="term" value="F:protein histidine kinase activity"/>
    <property type="evidence" value="ECO:0007669"/>
    <property type="project" value="UniProtKB-EC"/>
</dbReference>
<sequence>MEPRPGDGSGGPDGSDGGNGTGRSAGAGTVERRKVVLVVDDEPGAADLAATYLDRLLDGVEAVTATSPPAALELLRERQIDCVVSDHDMPEATGLELLGRVREEYPNLPFLLFTGKGSEEIASEAISAGVTDYLQKGGGTDQYEMLANRVRNALSRRRVKCDLREVNRKVTAIHEFATELSSADTVAEVFERVVDVAEQVLEFDRCLTARRDGEYVYPAALSEGVTDDDVRRFEFGEGLAGRTVAEERTYLVDEVGRSADADPVADDIESAISVPIGRYRLIQAISGGQATFDERDVEFAELVAAHAAEAMEQIETERALRAERDRLAALFDNVPSPVARLVIDEDGTRRLDETNAAFEETFGRAAGEATYEEMCAATLPGGAESIEPDWFDADVDSIRTEVERRTVSGVRDFILNAIPTERDGGILLHLVYADIDEQKRVERTLRRLHEATREMFHGEDREEVAGIASRTAIDTLGFPNSGVRLYDSDSGTLRPTAISEEATAAIGDRPPFGPGDGRIWDAFDRGETIVVDDLAATETAVEYGDLRSLLVVPLGDHGVMPLGSPEPAFFGDTDVQLARVLAANVTAALDRAERTEQLRERDAALQRELDRLEKFAGVVSHDLRNPLTVANGRLGLLRGLIDGEDAHEQLDLVEEAHERMGELIDDLLELAREGRTVDDPEPVSLAESARGAWGTVDTDGAVLEVESEDTTVHADPERLRTLLENLFRNSVEHGSTGSRPEPGNNGVNDGPGVTVTVGTLSDGFFVADDGPGFDGVDPDEAMEYGVSSDDRGSGLGLAIVSEIADAHGWRMTVGESGVADGDGVRFEFRTER</sequence>
<dbReference type="Pfam" id="PF00072">
    <property type="entry name" value="Response_reg"/>
    <property type="match status" value="1"/>
</dbReference>
<dbReference type="InterPro" id="IPR005467">
    <property type="entry name" value="His_kinase_dom"/>
</dbReference>
<dbReference type="InterPro" id="IPR003018">
    <property type="entry name" value="GAF"/>
</dbReference>
<dbReference type="Gene3D" id="3.30.450.40">
    <property type="match status" value="2"/>
</dbReference>
<dbReference type="Gene3D" id="3.30.450.20">
    <property type="entry name" value="PAS domain"/>
    <property type="match status" value="1"/>
</dbReference>
<dbReference type="CDD" id="cd00156">
    <property type="entry name" value="REC"/>
    <property type="match status" value="1"/>
</dbReference>
<protein>
    <recommendedName>
        <fullName evidence="2">histidine kinase</fullName>
        <ecNumber evidence="2">2.7.13.3</ecNumber>
    </recommendedName>
</protein>
<feature type="region of interest" description="Disordered" evidence="7">
    <location>
        <begin position="1"/>
        <end position="27"/>
    </location>
</feature>
<dbReference type="InterPro" id="IPR029016">
    <property type="entry name" value="GAF-like_dom_sf"/>
</dbReference>
<keyword evidence="6" id="KW-0597">Phosphoprotein</keyword>
<dbReference type="SMART" id="SM00388">
    <property type="entry name" value="HisKA"/>
    <property type="match status" value="1"/>
</dbReference>
<dbReference type="InterPro" id="IPR003661">
    <property type="entry name" value="HisK_dim/P_dom"/>
</dbReference>
<evidence type="ECO:0000256" key="3">
    <source>
        <dbReference type="ARBA" id="ARBA00022679"/>
    </source>
</evidence>
<dbReference type="EC" id="2.7.13.3" evidence="2"/>
<organism evidence="10 11">
    <name type="scientific">Halorubrum glutamatedens</name>
    <dbReference type="NCBI Taxonomy" id="2707018"/>
    <lineage>
        <taxon>Archaea</taxon>
        <taxon>Methanobacteriati</taxon>
        <taxon>Methanobacteriota</taxon>
        <taxon>Stenosarchaea group</taxon>
        <taxon>Halobacteria</taxon>
        <taxon>Halobacteriales</taxon>
        <taxon>Haloferacaceae</taxon>
        <taxon>Halorubrum</taxon>
    </lineage>
</organism>
<dbReference type="Pfam" id="PF00512">
    <property type="entry name" value="HisKA"/>
    <property type="match status" value="1"/>
</dbReference>
<evidence type="ECO:0000313" key="10">
    <source>
        <dbReference type="EMBL" id="MFC5134222.1"/>
    </source>
</evidence>
<dbReference type="InterPro" id="IPR036097">
    <property type="entry name" value="HisK_dim/P_sf"/>
</dbReference>
<accession>A0ABD5QQ22</accession>
<dbReference type="PROSITE" id="PS50109">
    <property type="entry name" value="HIS_KIN"/>
    <property type="match status" value="1"/>
</dbReference>
<keyword evidence="5" id="KW-0902">Two-component regulatory system</keyword>
<dbReference type="EMBL" id="JBHSKV010000007">
    <property type="protein sequence ID" value="MFC5134222.1"/>
    <property type="molecule type" value="Genomic_DNA"/>
</dbReference>
<evidence type="ECO:0000256" key="5">
    <source>
        <dbReference type="ARBA" id="ARBA00023012"/>
    </source>
</evidence>
<dbReference type="PANTHER" id="PTHR43711:SF1">
    <property type="entry name" value="HISTIDINE KINASE 1"/>
    <property type="match status" value="1"/>
</dbReference>
<dbReference type="SUPFAM" id="SSF55874">
    <property type="entry name" value="ATPase domain of HSP90 chaperone/DNA topoisomerase II/histidine kinase"/>
    <property type="match status" value="1"/>
</dbReference>